<keyword evidence="1" id="KW-0812">Transmembrane</keyword>
<evidence type="ECO:0000313" key="3">
    <source>
        <dbReference type="Proteomes" id="UP000824109"/>
    </source>
</evidence>
<sequence>MGNNYDLYELFMLVIIVSFLGFCLENLFIALRRGYIDNRGMNLPFLLGYGLAVLGFYTVIGTPKAPKIGILQDVSPEAAIFGYFVLSTVAVSIGEMALGSFVEHKFGFEYWNYESIPFHITKYTSLPTSIGFGLAITVFMNHCIDPMMSFVHTLPDPLIGTVSVALILLLSADFISSFHYMYKNHGLNIKWTKKVELSFRRRKI</sequence>
<comment type="caution">
    <text evidence="2">The sequence shown here is derived from an EMBL/GenBank/DDBJ whole genome shotgun (WGS) entry which is preliminary data.</text>
</comment>
<name>A0A9D1MBK2_9FIRM</name>
<dbReference type="Pfam" id="PF06541">
    <property type="entry name" value="ABC_trans_CmpB"/>
    <property type="match status" value="1"/>
</dbReference>
<dbReference type="EMBL" id="DVNB01000051">
    <property type="protein sequence ID" value="HIU57165.1"/>
    <property type="molecule type" value="Genomic_DNA"/>
</dbReference>
<gene>
    <name evidence="2" type="ORF">IAA61_05050</name>
</gene>
<proteinExistence type="predicted"/>
<dbReference type="InterPro" id="IPR010540">
    <property type="entry name" value="CmpB_TMEM229"/>
</dbReference>
<reference evidence="2" key="1">
    <citation type="submission" date="2020-10" db="EMBL/GenBank/DDBJ databases">
        <authorList>
            <person name="Gilroy R."/>
        </authorList>
    </citation>
    <scope>NUCLEOTIDE SEQUENCE</scope>
    <source>
        <strain evidence="2">USAMLcec3-3695</strain>
    </source>
</reference>
<dbReference type="AlphaFoldDB" id="A0A9D1MBK2"/>
<accession>A0A9D1MBK2</accession>
<keyword evidence="1" id="KW-0472">Membrane</keyword>
<evidence type="ECO:0000313" key="2">
    <source>
        <dbReference type="EMBL" id="HIU57165.1"/>
    </source>
</evidence>
<feature type="transmembrane region" description="Helical" evidence="1">
    <location>
        <begin position="12"/>
        <end position="31"/>
    </location>
</feature>
<reference evidence="2" key="2">
    <citation type="journal article" date="2021" name="PeerJ">
        <title>Extensive microbial diversity within the chicken gut microbiome revealed by metagenomics and culture.</title>
        <authorList>
            <person name="Gilroy R."/>
            <person name="Ravi A."/>
            <person name="Getino M."/>
            <person name="Pursley I."/>
            <person name="Horton D.L."/>
            <person name="Alikhan N.F."/>
            <person name="Baker D."/>
            <person name="Gharbi K."/>
            <person name="Hall N."/>
            <person name="Watson M."/>
            <person name="Adriaenssens E.M."/>
            <person name="Foster-Nyarko E."/>
            <person name="Jarju S."/>
            <person name="Secka A."/>
            <person name="Antonio M."/>
            <person name="Oren A."/>
            <person name="Chaudhuri R.R."/>
            <person name="La Ragione R."/>
            <person name="Hildebrand F."/>
            <person name="Pallen M.J."/>
        </authorList>
    </citation>
    <scope>NUCLEOTIDE SEQUENCE</scope>
    <source>
        <strain evidence="2">USAMLcec3-3695</strain>
    </source>
</reference>
<feature type="transmembrane region" description="Helical" evidence="1">
    <location>
        <begin position="123"/>
        <end position="142"/>
    </location>
</feature>
<evidence type="ECO:0000256" key="1">
    <source>
        <dbReference type="SAM" id="Phobius"/>
    </source>
</evidence>
<organism evidence="2 3">
    <name type="scientific">Candidatus Ornithomonoglobus merdipullorum</name>
    <dbReference type="NCBI Taxonomy" id="2840895"/>
    <lineage>
        <taxon>Bacteria</taxon>
        <taxon>Bacillati</taxon>
        <taxon>Bacillota</taxon>
        <taxon>Clostridia</taxon>
        <taxon>Candidatus Ornithomonoglobus</taxon>
    </lineage>
</organism>
<keyword evidence="1" id="KW-1133">Transmembrane helix</keyword>
<feature type="transmembrane region" description="Helical" evidence="1">
    <location>
        <begin position="162"/>
        <end position="182"/>
    </location>
</feature>
<protein>
    <submittedName>
        <fullName evidence="2">ABC transporter permease</fullName>
    </submittedName>
</protein>
<feature type="transmembrane region" description="Helical" evidence="1">
    <location>
        <begin position="80"/>
        <end position="102"/>
    </location>
</feature>
<feature type="transmembrane region" description="Helical" evidence="1">
    <location>
        <begin position="43"/>
        <end position="60"/>
    </location>
</feature>
<dbReference type="Proteomes" id="UP000824109">
    <property type="component" value="Unassembled WGS sequence"/>
</dbReference>